<evidence type="ECO:0000313" key="2">
    <source>
        <dbReference type="Proteomes" id="UP000479938"/>
    </source>
</evidence>
<name>A0A6J4GGD8_9FLAO</name>
<dbReference type="Proteomes" id="UP000479938">
    <property type="component" value="Unassembled WGS sequence"/>
</dbReference>
<proteinExistence type="predicted"/>
<keyword evidence="2" id="KW-1185">Reference proteome</keyword>
<reference evidence="1 2" key="1">
    <citation type="submission" date="2020-02" db="EMBL/GenBank/DDBJ databases">
        <authorList>
            <person name="Criscuolo A."/>
        </authorList>
    </citation>
    <scope>NUCLEOTIDE SEQUENCE [LARGE SCALE GENOMIC DNA]</scope>
    <source>
        <strain evidence="1">CIP105534</strain>
    </source>
</reference>
<evidence type="ECO:0000313" key="1">
    <source>
        <dbReference type="EMBL" id="CAA9198275.1"/>
    </source>
</evidence>
<dbReference type="AlphaFoldDB" id="A0A6J4GGD8"/>
<gene>
    <name evidence="1" type="ORF">FLA105534_02051</name>
</gene>
<accession>A0A6J4GGD8</accession>
<organism evidence="1 2">
    <name type="scientific">Flavobacterium bizetiae</name>
    <dbReference type="NCBI Taxonomy" id="2704140"/>
    <lineage>
        <taxon>Bacteria</taxon>
        <taxon>Pseudomonadati</taxon>
        <taxon>Bacteroidota</taxon>
        <taxon>Flavobacteriia</taxon>
        <taxon>Flavobacteriales</taxon>
        <taxon>Flavobacteriaceae</taxon>
        <taxon>Flavobacterium</taxon>
    </lineage>
</organism>
<sequence length="270" mass="31505">MKANICWLLLFMENTHRYTISNIIGIIEHTSMPTSYLVTKKAGITGAINDDSIEEYYEELFNNFQNLLNIERLEKSDIITIHNYLTEAKVAKAILEENFKVYTHNYNSSLYENLFSYEKNLYAHNKLAFSLKIETLSLIVNSLNQEISFLNFTPTTGSKKDLIDLNTAFKTDNSEKATFNLSKKESIMLIYILEKSNFLNFQNEEQRRRFIEENFCFTEMRDNNDKGKSLPMKDVSSEISKLKSYSDAESNNKVLRKLIDKLESLDSYKF</sequence>
<protein>
    <submittedName>
        <fullName evidence="1">Uncharacterized protein</fullName>
    </submittedName>
</protein>
<dbReference type="EMBL" id="CADCSU010000084">
    <property type="protein sequence ID" value="CAA9198275.1"/>
    <property type="molecule type" value="Genomic_DNA"/>
</dbReference>